<keyword evidence="3 6" id="KW-0812">Transmembrane</keyword>
<feature type="transmembrane region" description="Helical" evidence="6">
    <location>
        <begin position="324"/>
        <end position="345"/>
    </location>
</feature>
<evidence type="ECO:0000256" key="2">
    <source>
        <dbReference type="ARBA" id="ARBA00022475"/>
    </source>
</evidence>
<dbReference type="Gene3D" id="1.10.357.140">
    <property type="entry name" value="UbiA prenyltransferase"/>
    <property type="match status" value="1"/>
</dbReference>
<accession>A0A368KAG6</accession>
<dbReference type="AlphaFoldDB" id="A0A368KAG6"/>
<dbReference type="InterPro" id="IPR000537">
    <property type="entry name" value="UbiA_prenyltransferase"/>
</dbReference>
<evidence type="ECO:0000256" key="3">
    <source>
        <dbReference type="ARBA" id="ARBA00022692"/>
    </source>
</evidence>
<comment type="caution">
    <text evidence="7">The sequence shown here is derived from an EMBL/GenBank/DDBJ whole genome shotgun (WGS) entry which is preliminary data.</text>
</comment>
<feature type="transmembrane region" description="Helical" evidence="6">
    <location>
        <begin position="208"/>
        <end position="227"/>
    </location>
</feature>
<dbReference type="EMBL" id="QOZG01000001">
    <property type="protein sequence ID" value="RCS25402.1"/>
    <property type="molecule type" value="Genomic_DNA"/>
</dbReference>
<dbReference type="GO" id="GO:0016765">
    <property type="term" value="F:transferase activity, transferring alkyl or aryl (other than methyl) groups"/>
    <property type="evidence" value="ECO:0007669"/>
    <property type="project" value="InterPro"/>
</dbReference>
<protein>
    <submittedName>
        <fullName evidence="7">UbiA family prenyltransferase</fullName>
    </submittedName>
</protein>
<feature type="transmembrane region" description="Helical" evidence="6">
    <location>
        <begin position="351"/>
        <end position="368"/>
    </location>
</feature>
<feature type="transmembrane region" description="Helical" evidence="6">
    <location>
        <begin position="275"/>
        <end position="296"/>
    </location>
</feature>
<dbReference type="InterPro" id="IPR023214">
    <property type="entry name" value="HAD_sf"/>
</dbReference>
<dbReference type="CDD" id="cd13963">
    <property type="entry name" value="PT_UbiA_2"/>
    <property type="match status" value="1"/>
</dbReference>
<dbReference type="GO" id="GO:0009247">
    <property type="term" value="P:glycolipid biosynthetic process"/>
    <property type="evidence" value="ECO:0007669"/>
    <property type="project" value="TreeGrafter"/>
</dbReference>
<feature type="transmembrane region" description="Helical" evidence="6">
    <location>
        <begin position="460"/>
        <end position="483"/>
    </location>
</feature>
<dbReference type="Proteomes" id="UP000253420">
    <property type="component" value="Unassembled WGS sequence"/>
</dbReference>
<dbReference type="RefSeq" id="WP_114438495.1">
    <property type="nucleotide sequence ID" value="NZ_QOZG01000001.1"/>
</dbReference>
<dbReference type="GO" id="GO:0005886">
    <property type="term" value="C:plasma membrane"/>
    <property type="evidence" value="ECO:0007669"/>
    <property type="project" value="TreeGrafter"/>
</dbReference>
<keyword evidence="4 6" id="KW-1133">Transmembrane helix</keyword>
<feature type="transmembrane region" description="Helical" evidence="6">
    <location>
        <begin position="397"/>
        <end position="417"/>
    </location>
</feature>
<feature type="transmembrane region" description="Helical" evidence="6">
    <location>
        <begin position="302"/>
        <end position="319"/>
    </location>
</feature>
<organism evidence="7 8">
    <name type="scientific">Phyllobacterium salinisoli</name>
    <dbReference type="NCBI Taxonomy" id="1899321"/>
    <lineage>
        <taxon>Bacteria</taxon>
        <taxon>Pseudomonadati</taxon>
        <taxon>Pseudomonadota</taxon>
        <taxon>Alphaproteobacteria</taxon>
        <taxon>Hyphomicrobiales</taxon>
        <taxon>Phyllobacteriaceae</taxon>
        <taxon>Phyllobacterium</taxon>
    </lineage>
</organism>
<evidence type="ECO:0000313" key="8">
    <source>
        <dbReference type="Proteomes" id="UP000253420"/>
    </source>
</evidence>
<keyword evidence="5 6" id="KW-0472">Membrane</keyword>
<keyword evidence="7" id="KW-0808">Transferase</keyword>
<proteinExistence type="predicted"/>
<evidence type="ECO:0000256" key="6">
    <source>
        <dbReference type="SAM" id="Phobius"/>
    </source>
</evidence>
<dbReference type="SUPFAM" id="SSF56784">
    <property type="entry name" value="HAD-like"/>
    <property type="match status" value="1"/>
</dbReference>
<evidence type="ECO:0000256" key="4">
    <source>
        <dbReference type="ARBA" id="ARBA00022989"/>
    </source>
</evidence>
<feature type="transmembrane region" description="Helical" evidence="6">
    <location>
        <begin position="28"/>
        <end position="52"/>
    </location>
</feature>
<sequence length="486" mass="54301">MAAGKNNRADTKVPLAVDLDGTLIATDLLWEGIFLLLKKNFLFVFLLPIWALQGRARLKHEIAERVTIDPSTLPYRPEFLAFLKTEHAEGRKLVLATAAATSFAEAVAKHLGIFDAVYSTDRYRNLASEAKLKMLVEAFGEDGFDYAGNSRADIAIFDRARNAIVVAPDRAVRAWRLKQGPNGHTGGFFAAPRVRPGSYLRMLRVHQWMKNMLVFVPAILAHDILYHDVFGRTFLAFVSFCAAASSIYIINDLFDLQLDRRHARKKKRPFASGELPIWFGVCASIALLALAYGIAALLPTEYMLVLTLYLFVTTAYSAALKRMLLIDVLVLAGLYTVRLLAGAAANATPGSFWLLSFSIFFFLSLALVKRYVELNHAPPDENEKIAGRGYRSSDREVVAQSGVAAAFGAVMVLALYIDSNSVKTLYSYPWMIWPLCPIVLYINLRIWILAHRDHMHDDPVVFLLSDWRSIMMIMLGGVMLMTAGMR</sequence>
<keyword evidence="2" id="KW-1003">Cell membrane</keyword>
<dbReference type="InterPro" id="IPR039653">
    <property type="entry name" value="Prenyltransferase"/>
</dbReference>
<feature type="transmembrane region" description="Helical" evidence="6">
    <location>
        <begin position="233"/>
        <end position="254"/>
    </location>
</feature>
<dbReference type="Pfam" id="PF12710">
    <property type="entry name" value="HAD"/>
    <property type="match status" value="1"/>
</dbReference>
<evidence type="ECO:0000313" key="7">
    <source>
        <dbReference type="EMBL" id="RCS25402.1"/>
    </source>
</evidence>
<gene>
    <name evidence="7" type="ORF">DUT91_00915</name>
</gene>
<keyword evidence="8" id="KW-1185">Reference proteome</keyword>
<name>A0A368KAG6_9HYPH</name>
<dbReference type="Gene3D" id="3.40.50.1000">
    <property type="entry name" value="HAD superfamily/HAD-like"/>
    <property type="match status" value="1"/>
</dbReference>
<dbReference type="InterPro" id="IPR044878">
    <property type="entry name" value="UbiA_sf"/>
</dbReference>
<feature type="transmembrane region" description="Helical" evidence="6">
    <location>
        <begin position="429"/>
        <end position="448"/>
    </location>
</feature>
<reference evidence="7 8" key="1">
    <citation type="submission" date="2018-07" db="EMBL/GenBank/DDBJ databases">
        <title>The draft genome of Phyllobacterium salinisoli.</title>
        <authorList>
            <person name="Liu L."/>
            <person name="Li L."/>
            <person name="Zhang X."/>
            <person name="Liang L."/>
        </authorList>
    </citation>
    <scope>NUCLEOTIDE SEQUENCE [LARGE SCALE GENOMIC DNA]</scope>
    <source>
        <strain evidence="7 8">LLAN61</strain>
    </source>
</reference>
<dbReference type="InterPro" id="IPR036412">
    <property type="entry name" value="HAD-like_sf"/>
</dbReference>
<dbReference type="NCBIfam" id="NF006088">
    <property type="entry name" value="PRK08238.1"/>
    <property type="match status" value="1"/>
</dbReference>
<dbReference type="Pfam" id="PF01040">
    <property type="entry name" value="UbiA"/>
    <property type="match status" value="1"/>
</dbReference>
<evidence type="ECO:0000256" key="1">
    <source>
        <dbReference type="ARBA" id="ARBA00004141"/>
    </source>
</evidence>
<evidence type="ECO:0000256" key="5">
    <source>
        <dbReference type="ARBA" id="ARBA00023136"/>
    </source>
</evidence>
<comment type="subcellular location">
    <subcellularLocation>
        <location evidence="1">Membrane</location>
        <topology evidence="1">Multi-pass membrane protein</topology>
    </subcellularLocation>
</comment>
<dbReference type="OrthoDB" id="9803632at2"/>
<dbReference type="PANTHER" id="PTHR11048">
    <property type="entry name" value="PRENYLTRANSFERASES"/>
    <property type="match status" value="1"/>
</dbReference>
<dbReference type="PANTHER" id="PTHR11048:SF5">
    <property type="entry name" value="DECAPRENYL-PHOSPHATE PHOSPHORIBOSYLTRANSFERASE"/>
    <property type="match status" value="1"/>
</dbReference>